<feature type="non-terminal residue" evidence="3">
    <location>
        <position position="1"/>
    </location>
</feature>
<organism evidence="3">
    <name type="scientific">Arion vulgaris</name>
    <dbReference type="NCBI Taxonomy" id="1028688"/>
    <lineage>
        <taxon>Eukaryota</taxon>
        <taxon>Metazoa</taxon>
        <taxon>Spiralia</taxon>
        <taxon>Lophotrochozoa</taxon>
        <taxon>Mollusca</taxon>
        <taxon>Gastropoda</taxon>
        <taxon>Heterobranchia</taxon>
        <taxon>Euthyneura</taxon>
        <taxon>Panpulmonata</taxon>
        <taxon>Eupulmonata</taxon>
        <taxon>Stylommatophora</taxon>
        <taxon>Helicina</taxon>
        <taxon>Arionoidea</taxon>
        <taxon>Arionidae</taxon>
        <taxon>Arion</taxon>
    </lineage>
</organism>
<evidence type="ECO:0000256" key="1">
    <source>
        <dbReference type="SAM" id="Phobius"/>
    </source>
</evidence>
<accession>A0A0B7AKP0</accession>
<dbReference type="AlphaFoldDB" id="A0A0B7AKP0"/>
<protein>
    <submittedName>
        <fullName evidence="3">Uncharacterized protein</fullName>
    </submittedName>
</protein>
<evidence type="ECO:0000313" key="2">
    <source>
        <dbReference type="EMBL" id="CEK81417.1"/>
    </source>
</evidence>
<keyword evidence="1" id="KW-0812">Transmembrane</keyword>
<sequence length="143" mass="16462">TTFRTTGTHLNQRPPKMLSLLPSNNSDDVILSVFISSTCVLFASYKFRHSHVSRYCFPYQCPLSPVPYLQFIPCDEVYISGVSYELHIVIMLVCIWFLTETFLVFNPSVMSSFLCYEMTDEIHHMTDDLHMLSWTSCLNTSAV</sequence>
<dbReference type="EMBL" id="HACG01034552">
    <property type="protein sequence ID" value="CEK81417.1"/>
    <property type="molecule type" value="Transcribed_RNA"/>
</dbReference>
<gene>
    <name evidence="3" type="primary">ORF125900</name>
    <name evidence="2" type="synonym">ORF125893</name>
</gene>
<proteinExistence type="predicted"/>
<evidence type="ECO:0000313" key="3">
    <source>
        <dbReference type="EMBL" id="CEK81418.1"/>
    </source>
</evidence>
<reference evidence="3" key="1">
    <citation type="submission" date="2014-12" db="EMBL/GenBank/DDBJ databases">
        <title>Insight into the proteome of Arion vulgaris.</title>
        <authorList>
            <person name="Aradska J."/>
            <person name="Bulat T."/>
            <person name="Smidak R."/>
            <person name="Sarate P."/>
            <person name="Gangsoo J."/>
            <person name="Sialana F."/>
            <person name="Bilban M."/>
            <person name="Lubec G."/>
        </authorList>
    </citation>
    <scope>NUCLEOTIDE SEQUENCE</scope>
    <source>
        <tissue evidence="3">Skin</tissue>
    </source>
</reference>
<keyword evidence="1" id="KW-1133">Transmembrane helix</keyword>
<keyword evidence="1" id="KW-0472">Membrane</keyword>
<name>A0A0B7AKP0_9EUPU</name>
<feature type="transmembrane region" description="Helical" evidence="1">
    <location>
        <begin position="86"/>
        <end position="105"/>
    </location>
</feature>
<dbReference type="EMBL" id="HACG01034553">
    <property type="protein sequence ID" value="CEK81418.1"/>
    <property type="molecule type" value="Transcribed_RNA"/>
</dbReference>